<proteinExistence type="predicted"/>
<dbReference type="Proteomes" id="UP000475862">
    <property type="component" value="Unassembled WGS sequence"/>
</dbReference>
<dbReference type="EMBL" id="VYZN01000001">
    <property type="protein sequence ID" value="KAE9545679.1"/>
    <property type="molecule type" value="Genomic_DNA"/>
</dbReference>
<feature type="transmembrane region" description="Helical" evidence="1">
    <location>
        <begin position="6"/>
        <end position="24"/>
    </location>
</feature>
<keyword evidence="3" id="KW-1185">Reference proteome</keyword>
<reference evidence="2 3" key="1">
    <citation type="submission" date="2019-08" db="EMBL/GenBank/DDBJ databases">
        <title>The genome of the soybean aphid Biotype 1, its phylome, world population structure and adaptation to the North American continent.</title>
        <authorList>
            <person name="Giordano R."/>
            <person name="Donthu R.K."/>
            <person name="Hernandez A.G."/>
            <person name="Wright C.L."/>
            <person name="Zimin A.V."/>
        </authorList>
    </citation>
    <scope>NUCLEOTIDE SEQUENCE [LARGE SCALE GENOMIC DNA]</scope>
    <source>
        <tissue evidence="2">Whole aphids</tissue>
    </source>
</reference>
<evidence type="ECO:0000313" key="2">
    <source>
        <dbReference type="EMBL" id="KAE9545679.1"/>
    </source>
</evidence>
<gene>
    <name evidence="2" type="ORF">AGLY_001222</name>
</gene>
<keyword evidence="1" id="KW-0472">Membrane</keyword>
<comment type="caution">
    <text evidence="2">The sequence shown here is derived from an EMBL/GenBank/DDBJ whole genome shotgun (WGS) entry which is preliminary data.</text>
</comment>
<protein>
    <submittedName>
        <fullName evidence="2">Uncharacterized protein</fullName>
    </submittedName>
</protein>
<organism evidence="2 3">
    <name type="scientific">Aphis glycines</name>
    <name type="common">Soybean aphid</name>
    <dbReference type="NCBI Taxonomy" id="307491"/>
    <lineage>
        <taxon>Eukaryota</taxon>
        <taxon>Metazoa</taxon>
        <taxon>Ecdysozoa</taxon>
        <taxon>Arthropoda</taxon>
        <taxon>Hexapoda</taxon>
        <taxon>Insecta</taxon>
        <taxon>Pterygota</taxon>
        <taxon>Neoptera</taxon>
        <taxon>Paraneoptera</taxon>
        <taxon>Hemiptera</taxon>
        <taxon>Sternorrhyncha</taxon>
        <taxon>Aphidomorpha</taxon>
        <taxon>Aphidoidea</taxon>
        <taxon>Aphididae</taxon>
        <taxon>Aphidini</taxon>
        <taxon>Aphis</taxon>
        <taxon>Aphis</taxon>
    </lineage>
</organism>
<keyword evidence="1" id="KW-0812">Transmembrane</keyword>
<dbReference type="AlphaFoldDB" id="A0A6G0UAN2"/>
<keyword evidence="1" id="KW-1133">Transmembrane helix</keyword>
<evidence type="ECO:0000256" key="1">
    <source>
        <dbReference type="SAM" id="Phobius"/>
    </source>
</evidence>
<evidence type="ECO:0000313" key="3">
    <source>
        <dbReference type="Proteomes" id="UP000475862"/>
    </source>
</evidence>
<name>A0A6G0UAN2_APHGL</name>
<accession>A0A6G0UAN2</accession>
<sequence length="218" mass="25501">MYHLPFSTASLNTCLIVAILNAGLNLTHNMKKKTTYPVSEELFILKSKRMLYTICAIIEHPRRRLRRVSNRDNTLAINTTHRHRIWQVSMPKTSRGVCVYVNRDSNNARPTLTKTIVRYSPFDDDDGGGGDDDDDSPRPFRECVKTAYVCRLRYDSEQRVGCDGAPFGLIYRRFSAFVSYCRRENIRPPRIIIIYKFFFSYYRTHSRAHTHTHMRIIS</sequence>